<feature type="repeat" description="TNFR-Cys" evidence="6">
    <location>
        <begin position="95"/>
        <end position="136"/>
    </location>
</feature>
<dbReference type="Ensembl" id="ENSENLT00000011771.1">
    <property type="protein sequence ID" value="ENSENLP00000011271.1"/>
    <property type="gene ID" value="ENSENLG00000005438.1"/>
</dbReference>
<feature type="domain" description="TNFR-Cys" evidence="8">
    <location>
        <begin position="95"/>
        <end position="136"/>
    </location>
</feature>
<reference evidence="9" key="2">
    <citation type="submission" date="2025-08" db="UniProtKB">
        <authorList>
            <consortium name="Ensembl"/>
        </authorList>
    </citation>
    <scope>IDENTIFICATION</scope>
</reference>
<comment type="caution">
    <text evidence="6">Lacks conserved residue(s) required for the propagation of feature annotation.</text>
</comment>
<dbReference type="GO" id="GO:0005031">
    <property type="term" value="F:tumor necrosis factor receptor activity"/>
    <property type="evidence" value="ECO:0007669"/>
    <property type="project" value="TreeGrafter"/>
</dbReference>
<dbReference type="SMART" id="SM00005">
    <property type="entry name" value="DEATH"/>
    <property type="match status" value="1"/>
</dbReference>
<dbReference type="PROSITE" id="PS00652">
    <property type="entry name" value="TNFR_NGFR_1"/>
    <property type="match status" value="1"/>
</dbReference>
<evidence type="ECO:0000256" key="2">
    <source>
        <dbReference type="ARBA" id="ARBA00022729"/>
    </source>
</evidence>
<dbReference type="GO" id="GO:0045121">
    <property type="term" value="C:membrane raft"/>
    <property type="evidence" value="ECO:0007669"/>
    <property type="project" value="TreeGrafter"/>
</dbReference>
<feature type="disulfide bond" evidence="6">
    <location>
        <begin position="118"/>
        <end position="136"/>
    </location>
</feature>
<dbReference type="SMART" id="SM00208">
    <property type="entry name" value="TNFR"/>
    <property type="match status" value="3"/>
</dbReference>
<protein>
    <submittedName>
        <fullName evidence="9">Tumor necrosis factor receptor superfamily, member 1a</fullName>
    </submittedName>
</protein>
<keyword evidence="4 6" id="KW-1015">Disulfide bond</keyword>
<dbReference type="Pfam" id="PF00020">
    <property type="entry name" value="TNFR_c6"/>
    <property type="match status" value="2"/>
</dbReference>
<keyword evidence="5" id="KW-0325">Glycoprotein</keyword>
<dbReference type="InterPro" id="IPR052493">
    <property type="entry name" value="TNFRSF1A"/>
</dbReference>
<dbReference type="PANTHER" id="PTHR46861">
    <property type="entry name" value="TUMOR NECROSIS FACTOR RECEPTOR SUPERFAMILY MEMBER 1A"/>
    <property type="match status" value="1"/>
</dbReference>
<evidence type="ECO:0000256" key="5">
    <source>
        <dbReference type="ARBA" id="ARBA00023180"/>
    </source>
</evidence>
<dbReference type="PANTHER" id="PTHR46861:SF1">
    <property type="entry name" value="TUMOR NECROSIS FACTOR RECEPTOR SUPERFAMILY MEMBER 1A"/>
    <property type="match status" value="1"/>
</dbReference>
<reference evidence="9" key="1">
    <citation type="submission" date="2021-04" db="EMBL/GenBank/DDBJ databases">
        <authorList>
            <consortium name="Wellcome Sanger Institute Data Sharing"/>
        </authorList>
    </citation>
    <scope>NUCLEOTIDE SEQUENCE [LARGE SCALE GENOMIC DNA]</scope>
</reference>
<organism evidence="9 10">
    <name type="scientific">Echeneis naucrates</name>
    <name type="common">Live sharksucker</name>
    <dbReference type="NCBI Taxonomy" id="173247"/>
    <lineage>
        <taxon>Eukaryota</taxon>
        <taxon>Metazoa</taxon>
        <taxon>Chordata</taxon>
        <taxon>Craniata</taxon>
        <taxon>Vertebrata</taxon>
        <taxon>Euteleostomi</taxon>
        <taxon>Actinopterygii</taxon>
        <taxon>Neopterygii</taxon>
        <taxon>Teleostei</taxon>
        <taxon>Neoteleostei</taxon>
        <taxon>Acanthomorphata</taxon>
        <taxon>Carangaria</taxon>
        <taxon>Carangiformes</taxon>
        <taxon>Echeneidae</taxon>
        <taxon>Echeneis</taxon>
    </lineage>
</organism>
<keyword evidence="2" id="KW-0732">Signal</keyword>
<dbReference type="GO" id="GO:0043235">
    <property type="term" value="C:receptor complex"/>
    <property type="evidence" value="ECO:0007669"/>
    <property type="project" value="TreeGrafter"/>
</dbReference>
<evidence type="ECO:0000259" key="7">
    <source>
        <dbReference type="PROSITE" id="PS50017"/>
    </source>
</evidence>
<feature type="repeat" description="TNFR-Cys" evidence="6">
    <location>
        <begin position="54"/>
        <end position="94"/>
    </location>
</feature>
<feature type="disulfide bond" evidence="6">
    <location>
        <begin position="76"/>
        <end position="94"/>
    </location>
</feature>
<dbReference type="SUPFAM" id="SSF47986">
    <property type="entry name" value="DEATH domain"/>
    <property type="match status" value="1"/>
</dbReference>
<evidence type="ECO:0000259" key="8">
    <source>
        <dbReference type="PROSITE" id="PS50050"/>
    </source>
</evidence>
<feature type="disulfide bond" evidence="6">
    <location>
        <begin position="73"/>
        <end position="86"/>
    </location>
</feature>
<sequence>MCLFDLAVLQASKEKKCPDTDYLSENGICCDQCPKGYKLIEQCHAPGQRSNCTPCPTDQYMENRNFYPNCRSCKRCKRNEIPVTPCQPTQNTICQCVKDYYKFDIDGDTYECRKCKQCGVDEKEKQSCTPESNTVCECKEKYYRFKNKLFIITAGELRTSLLFEFLFSVFLSFPSAPGDGPDQSVFPVCLTLFLWESKVSIFYTVIRRHATGQWSKQTVNYCTHFYLSLSAPHSHLSIPPAALSDLLYTVLDLVPIQKVKQLVRSLGVTDTEIAQAEMDNRYCREAHYQMLRVWAERKSLAGVGGQGELFDCSLMQELLDKLRKMDLGLAVQELETKYGTL</sequence>
<evidence type="ECO:0000256" key="6">
    <source>
        <dbReference type="PROSITE-ProRule" id="PRU00206"/>
    </source>
</evidence>
<evidence type="ECO:0000313" key="9">
    <source>
        <dbReference type="Ensembl" id="ENSENLP00000011271.1"/>
    </source>
</evidence>
<dbReference type="Gene3D" id="1.10.533.10">
    <property type="entry name" value="Death Domain, Fas"/>
    <property type="match status" value="1"/>
</dbReference>
<dbReference type="GO" id="GO:0006915">
    <property type="term" value="P:apoptotic process"/>
    <property type="evidence" value="ECO:0007669"/>
    <property type="project" value="UniProtKB-KW"/>
</dbReference>
<evidence type="ECO:0000256" key="4">
    <source>
        <dbReference type="ARBA" id="ARBA00023157"/>
    </source>
</evidence>
<dbReference type="Pfam" id="PF00531">
    <property type="entry name" value="Death"/>
    <property type="match status" value="1"/>
</dbReference>
<proteinExistence type="predicted"/>
<dbReference type="Proteomes" id="UP000472264">
    <property type="component" value="Chromosome 6"/>
</dbReference>
<evidence type="ECO:0000313" key="10">
    <source>
        <dbReference type="Proteomes" id="UP000472264"/>
    </source>
</evidence>
<dbReference type="OMA" id="IVETPCT"/>
<dbReference type="PROSITE" id="PS50050">
    <property type="entry name" value="TNFR_NGFR_2"/>
    <property type="match status" value="2"/>
</dbReference>
<feature type="domain" description="Death" evidence="7">
    <location>
        <begin position="244"/>
        <end position="338"/>
    </location>
</feature>
<dbReference type="GO" id="GO:0043120">
    <property type="term" value="F:tumor necrosis factor binding"/>
    <property type="evidence" value="ECO:0007669"/>
    <property type="project" value="TreeGrafter"/>
</dbReference>
<keyword evidence="1" id="KW-0053">Apoptosis</keyword>
<dbReference type="InterPro" id="IPR011029">
    <property type="entry name" value="DEATH-like_dom_sf"/>
</dbReference>
<dbReference type="GO" id="GO:0006954">
    <property type="term" value="P:inflammatory response"/>
    <property type="evidence" value="ECO:0007669"/>
    <property type="project" value="TreeGrafter"/>
</dbReference>
<feature type="disulfide bond" evidence="6">
    <location>
        <begin position="55"/>
        <end position="70"/>
    </location>
</feature>
<dbReference type="SUPFAM" id="SSF57586">
    <property type="entry name" value="TNF receptor-like"/>
    <property type="match status" value="3"/>
</dbReference>
<dbReference type="InterPro" id="IPR000488">
    <property type="entry name" value="Death_dom"/>
</dbReference>
<keyword evidence="3" id="KW-0677">Repeat</keyword>
<dbReference type="Gene3D" id="2.10.50.10">
    <property type="entry name" value="Tumor Necrosis Factor Receptor, subunit A, domain 2"/>
    <property type="match status" value="3"/>
</dbReference>
<reference evidence="9" key="3">
    <citation type="submission" date="2025-09" db="UniProtKB">
        <authorList>
            <consortium name="Ensembl"/>
        </authorList>
    </citation>
    <scope>IDENTIFICATION</scope>
</reference>
<dbReference type="InterPro" id="IPR001368">
    <property type="entry name" value="TNFR/NGFR_Cys_rich_reg"/>
</dbReference>
<dbReference type="PROSITE" id="PS50017">
    <property type="entry name" value="DEATH_DOMAIN"/>
    <property type="match status" value="1"/>
</dbReference>
<dbReference type="AlphaFoldDB" id="A0A665TVW1"/>
<feature type="disulfide bond" evidence="6">
    <location>
        <begin position="115"/>
        <end position="128"/>
    </location>
</feature>
<keyword evidence="10" id="KW-1185">Reference proteome</keyword>
<accession>A0A665TVW1</accession>
<evidence type="ECO:0000256" key="1">
    <source>
        <dbReference type="ARBA" id="ARBA00022703"/>
    </source>
</evidence>
<dbReference type="InParanoid" id="A0A665TVW1"/>
<evidence type="ECO:0000256" key="3">
    <source>
        <dbReference type="ARBA" id="ARBA00022737"/>
    </source>
</evidence>
<feature type="domain" description="TNFR-Cys" evidence="8">
    <location>
        <begin position="54"/>
        <end position="94"/>
    </location>
</feature>
<name>A0A665TVW1_ECHNA</name>